<protein>
    <submittedName>
        <fullName evidence="2">Uncharacterized protein</fullName>
    </submittedName>
</protein>
<feature type="transmembrane region" description="Helical" evidence="1">
    <location>
        <begin position="92"/>
        <end position="113"/>
    </location>
</feature>
<reference evidence="2" key="1">
    <citation type="submission" date="2020-02" db="EMBL/GenBank/DDBJ databases">
        <authorList>
            <person name="Meier V. D."/>
        </authorList>
    </citation>
    <scope>NUCLEOTIDE SEQUENCE</scope>
    <source>
        <strain evidence="2">AVDCRST_MAG38</strain>
    </source>
</reference>
<dbReference type="EMBL" id="CADCVJ010000191">
    <property type="protein sequence ID" value="CAA9484740.1"/>
    <property type="molecule type" value="Genomic_DNA"/>
</dbReference>
<evidence type="ECO:0000313" key="2">
    <source>
        <dbReference type="EMBL" id="CAA9484740.1"/>
    </source>
</evidence>
<keyword evidence="1" id="KW-1133">Transmembrane helix</keyword>
<name>A0A6J4RY05_9ACTN</name>
<feature type="transmembrane region" description="Helical" evidence="1">
    <location>
        <begin position="125"/>
        <end position="143"/>
    </location>
</feature>
<dbReference type="AlphaFoldDB" id="A0A6J4RY05"/>
<organism evidence="2">
    <name type="scientific">uncultured Solirubrobacteraceae bacterium</name>
    <dbReference type="NCBI Taxonomy" id="1162706"/>
    <lineage>
        <taxon>Bacteria</taxon>
        <taxon>Bacillati</taxon>
        <taxon>Actinomycetota</taxon>
        <taxon>Thermoleophilia</taxon>
        <taxon>Solirubrobacterales</taxon>
        <taxon>Solirubrobacteraceae</taxon>
        <taxon>environmental samples</taxon>
    </lineage>
</organism>
<proteinExistence type="predicted"/>
<keyword evidence="1" id="KW-0472">Membrane</keyword>
<feature type="transmembrane region" description="Helical" evidence="1">
    <location>
        <begin position="54"/>
        <end position="80"/>
    </location>
</feature>
<gene>
    <name evidence="2" type="ORF">AVDCRST_MAG38-2255</name>
</gene>
<keyword evidence="1" id="KW-0812">Transmembrane</keyword>
<accession>A0A6J4RY05</accession>
<evidence type="ECO:0000256" key="1">
    <source>
        <dbReference type="SAM" id="Phobius"/>
    </source>
</evidence>
<sequence length="169" mass="17407">MNAAGEAWRRLSPGHRHAAVAAAGLILALALPFYEKQAFELTDDGRLVSARENLSAFGVISFVEGAVMLVAAAVLALIVARAREAAFTPPGGDGSVIAAAGAWALALLIWRLFDKPDVTGRAVTVGIQWGWFVAVVIAAALLASGWRLREAGSGPAPGAGADRGPHSSE</sequence>